<dbReference type="Proteomes" id="UP001341245">
    <property type="component" value="Unassembled WGS sequence"/>
</dbReference>
<comment type="caution">
    <text evidence="1">The sequence shown here is derived from an EMBL/GenBank/DDBJ whole genome shotgun (WGS) entry which is preliminary data.</text>
</comment>
<name>A0ABR0TFN2_AURPU</name>
<gene>
    <name evidence="1" type="ORF">QM012_001470</name>
</gene>
<keyword evidence="2" id="KW-1185">Reference proteome</keyword>
<reference evidence="1 2" key="1">
    <citation type="submission" date="2023-11" db="EMBL/GenBank/DDBJ databases">
        <title>Draft genome sequence and annotation of the polyextremotolerant black yeast-like fungus Aureobasidium pullulans NRRL 62042.</title>
        <authorList>
            <person name="Dielentheis-Frenken M.R.E."/>
            <person name="Wibberg D."/>
            <person name="Blank L.M."/>
            <person name="Tiso T."/>
        </authorList>
    </citation>
    <scope>NUCLEOTIDE SEQUENCE [LARGE SCALE GENOMIC DNA]</scope>
    <source>
        <strain evidence="1 2">NRRL 62042</strain>
    </source>
</reference>
<organism evidence="1 2">
    <name type="scientific">Aureobasidium pullulans</name>
    <name type="common">Black yeast</name>
    <name type="synonym">Pullularia pullulans</name>
    <dbReference type="NCBI Taxonomy" id="5580"/>
    <lineage>
        <taxon>Eukaryota</taxon>
        <taxon>Fungi</taxon>
        <taxon>Dikarya</taxon>
        <taxon>Ascomycota</taxon>
        <taxon>Pezizomycotina</taxon>
        <taxon>Dothideomycetes</taxon>
        <taxon>Dothideomycetidae</taxon>
        <taxon>Dothideales</taxon>
        <taxon>Saccotheciaceae</taxon>
        <taxon>Aureobasidium</taxon>
    </lineage>
</organism>
<evidence type="ECO:0000313" key="1">
    <source>
        <dbReference type="EMBL" id="KAK6002720.1"/>
    </source>
</evidence>
<protein>
    <submittedName>
        <fullName evidence="1">Uncharacterized protein</fullName>
    </submittedName>
</protein>
<dbReference type="EMBL" id="JASGXD010000011">
    <property type="protein sequence ID" value="KAK6002720.1"/>
    <property type="molecule type" value="Genomic_DNA"/>
</dbReference>
<proteinExistence type="predicted"/>
<evidence type="ECO:0000313" key="2">
    <source>
        <dbReference type="Proteomes" id="UP001341245"/>
    </source>
</evidence>
<sequence>MSTAYPSYESLVAAGSRPIASPTFLRIRWFLRSDETSQSIFILDDPTDLDSSEEPYSSTHLICGTALTCPAVSSIIVSVDSLDEYANDWIEAHEPHASPDQFDEQGRVQRCCGEDRPGPGPRLEIVAEGGSFVTVGQFVDTVHSWLHRRDGQLRAAAGVVHAWPLDPAHDFVVRAWSSPIRVAPIKNWTPANFDWERHKQVNLATNALENMRVRGLLDDCSNVKRGRDRSLAES</sequence>
<accession>A0ABR0TFN2</accession>